<dbReference type="Proteomes" id="UP001054837">
    <property type="component" value="Unassembled WGS sequence"/>
</dbReference>
<dbReference type="EMBL" id="BPLQ01001534">
    <property type="protein sequence ID" value="GIX82618.1"/>
    <property type="molecule type" value="Genomic_DNA"/>
</dbReference>
<accession>A0AAV4ND97</accession>
<proteinExistence type="predicted"/>
<name>A0AAV4ND97_9ARAC</name>
<keyword evidence="1" id="KW-1133">Transmembrane helix</keyword>
<evidence type="ECO:0000256" key="1">
    <source>
        <dbReference type="SAM" id="Phobius"/>
    </source>
</evidence>
<keyword evidence="3" id="KW-1185">Reference proteome</keyword>
<evidence type="ECO:0000313" key="2">
    <source>
        <dbReference type="EMBL" id="GIX82618.1"/>
    </source>
</evidence>
<dbReference type="AlphaFoldDB" id="A0AAV4ND97"/>
<keyword evidence="1" id="KW-0472">Membrane</keyword>
<organism evidence="2 3">
    <name type="scientific">Caerostris darwini</name>
    <dbReference type="NCBI Taxonomy" id="1538125"/>
    <lineage>
        <taxon>Eukaryota</taxon>
        <taxon>Metazoa</taxon>
        <taxon>Ecdysozoa</taxon>
        <taxon>Arthropoda</taxon>
        <taxon>Chelicerata</taxon>
        <taxon>Arachnida</taxon>
        <taxon>Araneae</taxon>
        <taxon>Araneomorphae</taxon>
        <taxon>Entelegynae</taxon>
        <taxon>Araneoidea</taxon>
        <taxon>Araneidae</taxon>
        <taxon>Caerostris</taxon>
    </lineage>
</organism>
<keyword evidence="1" id="KW-0812">Transmembrane</keyword>
<comment type="caution">
    <text evidence="2">The sequence shown here is derived from an EMBL/GenBank/DDBJ whole genome shotgun (WGS) entry which is preliminary data.</text>
</comment>
<reference evidence="2 3" key="1">
    <citation type="submission" date="2021-06" db="EMBL/GenBank/DDBJ databases">
        <title>Caerostris darwini draft genome.</title>
        <authorList>
            <person name="Kono N."/>
            <person name="Arakawa K."/>
        </authorList>
    </citation>
    <scope>NUCLEOTIDE SEQUENCE [LARGE SCALE GENOMIC DNA]</scope>
</reference>
<gene>
    <name evidence="2" type="ORF">CDAR_295471</name>
</gene>
<evidence type="ECO:0000313" key="3">
    <source>
        <dbReference type="Proteomes" id="UP001054837"/>
    </source>
</evidence>
<feature type="transmembrane region" description="Helical" evidence="1">
    <location>
        <begin position="39"/>
        <end position="64"/>
    </location>
</feature>
<protein>
    <submittedName>
        <fullName evidence="2">Uncharacterized protein</fullName>
    </submittedName>
</protein>
<sequence>MICSLVSSHPNIPLPLQYFLQRVNETATNVVLAPLHFLLAAYIATWLIFSLGLLVVYFSFWPLLVSERGSHIFLALLSYKTHHSKEILSYGMGRKWHAGIVHETVNCID</sequence>